<dbReference type="InterPro" id="IPR023198">
    <property type="entry name" value="PGP-like_dom2"/>
</dbReference>
<dbReference type="Proteomes" id="UP000283077">
    <property type="component" value="Unassembled WGS sequence"/>
</dbReference>
<dbReference type="NCBIfam" id="TIGR01549">
    <property type="entry name" value="HAD-SF-IA-v1"/>
    <property type="match status" value="1"/>
</dbReference>
<dbReference type="SUPFAM" id="SSF56784">
    <property type="entry name" value="HAD-like"/>
    <property type="match status" value="1"/>
</dbReference>
<dbReference type="SFLD" id="SFLDG01135">
    <property type="entry name" value="C1.5.6:_HAD__Beta-PGM__Phospha"/>
    <property type="match status" value="1"/>
</dbReference>
<dbReference type="OrthoDB" id="148966at2"/>
<dbReference type="InterPro" id="IPR023214">
    <property type="entry name" value="HAD_sf"/>
</dbReference>
<dbReference type="CDD" id="cd04305">
    <property type="entry name" value="HAD_Neu5Ac-Pase_like"/>
    <property type="match status" value="1"/>
</dbReference>
<dbReference type="InterPro" id="IPR052550">
    <property type="entry name" value="Pyrimidine_5'-ntase_YjjG"/>
</dbReference>
<dbReference type="Gene3D" id="3.40.50.1000">
    <property type="entry name" value="HAD superfamily/HAD-like"/>
    <property type="match status" value="1"/>
</dbReference>
<dbReference type="InterPro" id="IPR006439">
    <property type="entry name" value="HAD-SF_hydro_IA"/>
</dbReference>
<dbReference type="PANTHER" id="PTHR47478">
    <property type="match status" value="1"/>
</dbReference>
<dbReference type="Pfam" id="PF00702">
    <property type="entry name" value="Hydrolase"/>
    <property type="match status" value="1"/>
</dbReference>
<keyword evidence="2" id="KW-1185">Reference proteome</keyword>
<dbReference type="GO" id="GO:0008253">
    <property type="term" value="F:5'-nucleotidase activity"/>
    <property type="evidence" value="ECO:0007669"/>
    <property type="project" value="UniProtKB-EC"/>
</dbReference>
<dbReference type="SFLD" id="SFLDS00003">
    <property type="entry name" value="Haloacid_Dehalogenase"/>
    <property type="match status" value="1"/>
</dbReference>
<dbReference type="PRINTS" id="PR00413">
    <property type="entry name" value="HADHALOGNASE"/>
</dbReference>
<dbReference type="NCBIfam" id="TIGR01509">
    <property type="entry name" value="HAD-SF-IA-v3"/>
    <property type="match status" value="1"/>
</dbReference>
<dbReference type="InterPro" id="IPR036412">
    <property type="entry name" value="HAD-like_sf"/>
</dbReference>
<accession>A0A437QZQ1</accession>
<proteinExistence type="predicted"/>
<dbReference type="AlphaFoldDB" id="A0A437QZQ1"/>
<dbReference type="NCBIfam" id="TIGR02254">
    <property type="entry name" value="YjjG_YfnB"/>
    <property type="match status" value="1"/>
</dbReference>
<evidence type="ECO:0000313" key="1">
    <source>
        <dbReference type="EMBL" id="RVU40016.1"/>
    </source>
</evidence>
<dbReference type="SFLD" id="SFLDG01129">
    <property type="entry name" value="C1.5:_HAD__Beta-PGM__Phosphata"/>
    <property type="match status" value="1"/>
</dbReference>
<gene>
    <name evidence="1" type="ORF">EOE67_08515</name>
</gene>
<dbReference type="EC" id="3.1.3.5" evidence="1"/>
<organism evidence="1 2">
    <name type="scientific">Rheinheimera riviphila</name>
    <dbReference type="NCBI Taxonomy" id="1834037"/>
    <lineage>
        <taxon>Bacteria</taxon>
        <taxon>Pseudomonadati</taxon>
        <taxon>Pseudomonadota</taxon>
        <taxon>Gammaproteobacteria</taxon>
        <taxon>Chromatiales</taxon>
        <taxon>Chromatiaceae</taxon>
        <taxon>Rheinheimera</taxon>
    </lineage>
</organism>
<dbReference type="EMBL" id="SACS01000007">
    <property type="protein sequence ID" value="RVU40016.1"/>
    <property type="molecule type" value="Genomic_DNA"/>
</dbReference>
<reference evidence="1 2" key="1">
    <citation type="submission" date="2019-01" db="EMBL/GenBank/DDBJ databases">
        <authorList>
            <person name="Chen W.-M."/>
        </authorList>
    </citation>
    <scope>NUCLEOTIDE SEQUENCE [LARGE SCALE GENOMIC DNA]</scope>
    <source>
        <strain evidence="1 2">KYPC3</strain>
    </source>
</reference>
<name>A0A437QZQ1_9GAMM</name>
<sequence length="226" mass="25636">MKYDYILFDADDTLFHFDAFSGLQQMFSRYQLPFDQDEFQRYQRVNMPLWQQYQDGQISATDLQQRRFEPYAGMLGVSALQLNQEFLLTMARLCTLLPGARELLDFLKGKARLGIITNGFTAMQQARLEHCGVVDLFDPLVISEQVGVAKPDPKIFQHAFRQLGEPDKSRILMVGDNPHSDVLGAQNAGIDSCWLNTTAQPLPVGISPTYQITSLFELPALLHHPI</sequence>
<dbReference type="Gene3D" id="1.10.150.240">
    <property type="entry name" value="Putative phosphatase, domain 2"/>
    <property type="match status" value="1"/>
</dbReference>
<dbReference type="NCBIfam" id="NF006976">
    <property type="entry name" value="PRK09449.1"/>
    <property type="match status" value="1"/>
</dbReference>
<keyword evidence="1" id="KW-0378">Hydrolase</keyword>
<dbReference type="PANTHER" id="PTHR47478:SF1">
    <property type="entry name" value="PYRIMIDINE 5'-NUCLEOTIDASE YJJG"/>
    <property type="match status" value="1"/>
</dbReference>
<protein>
    <submittedName>
        <fullName evidence="1">DUMP phosphatase</fullName>
        <ecNumber evidence="1">3.1.3.5</ecNumber>
    </submittedName>
</protein>
<comment type="caution">
    <text evidence="1">The sequence shown here is derived from an EMBL/GenBank/DDBJ whole genome shotgun (WGS) entry which is preliminary data.</text>
</comment>
<evidence type="ECO:0000313" key="2">
    <source>
        <dbReference type="Proteomes" id="UP000283077"/>
    </source>
</evidence>
<dbReference type="InterPro" id="IPR011951">
    <property type="entry name" value="HAD-SF_hydro_IA_YjjG/PynA"/>
</dbReference>